<dbReference type="GO" id="GO:0003677">
    <property type="term" value="F:DNA binding"/>
    <property type="evidence" value="ECO:0007669"/>
    <property type="project" value="InterPro"/>
</dbReference>
<evidence type="ECO:0000256" key="5">
    <source>
        <dbReference type="ARBA" id="ARBA00029482"/>
    </source>
</evidence>
<organism evidence="6">
    <name type="scientific">Marseillevirus LCMAC102</name>
    <dbReference type="NCBI Taxonomy" id="2506603"/>
    <lineage>
        <taxon>Viruses</taxon>
        <taxon>Varidnaviria</taxon>
        <taxon>Bamfordvirae</taxon>
        <taxon>Nucleocytoviricota</taxon>
        <taxon>Megaviricetes</taxon>
        <taxon>Pimascovirales</taxon>
        <taxon>Pimascovirales incertae sedis</taxon>
        <taxon>Marseilleviridae</taxon>
    </lineage>
</organism>
<keyword evidence="3" id="KW-0804">Transcription</keyword>
<evidence type="ECO:0000313" key="6">
    <source>
        <dbReference type="EMBL" id="QBK86619.1"/>
    </source>
</evidence>
<dbReference type="EMBL" id="MK500334">
    <property type="protein sequence ID" value="QBK86619.1"/>
    <property type="molecule type" value="Genomic_DNA"/>
</dbReference>
<dbReference type="GO" id="GO:0042797">
    <property type="term" value="P:tRNA transcription by RNA polymerase III"/>
    <property type="evidence" value="ECO:0007669"/>
    <property type="project" value="TreeGrafter"/>
</dbReference>
<evidence type="ECO:0000256" key="4">
    <source>
        <dbReference type="ARBA" id="ARBA00029376"/>
    </source>
</evidence>
<dbReference type="InterPro" id="IPR006111">
    <property type="entry name" value="Rpo6/Rpb6"/>
</dbReference>
<evidence type="ECO:0000256" key="1">
    <source>
        <dbReference type="ARBA" id="ARBA00007593"/>
    </source>
</evidence>
<dbReference type="GO" id="GO:0006360">
    <property type="term" value="P:transcription by RNA polymerase I"/>
    <property type="evidence" value="ECO:0007669"/>
    <property type="project" value="TreeGrafter"/>
</dbReference>
<evidence type="ECO:0000256" key="2">
    <source>
        <dbReference type="ARBA" id="ARBA00022478"/>
    </source>
</evidence>
<dbReference type="GO" id="GO:0003899">
    <property type="term" value="F:DNA-directed RNA polymerase activity"/>
    <property type="evidence" value="ECO:0007669"/>
    <property type="project" value="InterPro"/>
</dbReference>
<dbReference type="GO" id="GO:0000428">
    <property type="term" value="C:DNA-directed RNA polymerase complex"/>
    <property type="evidence" value="ECO:0007669"/>
    <property type="project" value="UniProtKB-KW"/>
</dbReference>
<dbReference type="PIRSF" id="PIRSF000778">
    <property type="entry name" value="RpoK/RPB6"/>
    <property type="match status" value="1"/>
</dbReference>
<name>A0A481YU42_9VIRU</name>
<reference evidence="6" key="1">
    <citation type="journal article" date="2019" name="MBio">
        <title>Virus Genomes from Deep Sea Sediments Expand the Ocean Megavirome and Support Independent Origins of Viral Gigantism.</title>
        <authorList>
            <person name="Backstrom D."/>
            <person name="Yutin N."/>
            <person name="Jorgensen S.L."/>
            <person name="Dharamshi J."/>
            <person name="Homa F."/>
            <person name="Zaremba-Niedwiedzka K."/>
            <person name="Spang A."/>
            <person name="Wolf Y.I."/>
            <person name="Koonin E.V."/>
            <person name="Ettema T.J."/>
        </authorList>
    </citation>
    <scope>NUCLEOTIDE SEQUENCE</scope>
</reference>
<gene>
    <name evidence="6" type="ORF">LCMAC102_04150</name>
</gene>
<protein>
    <submittedName>
        <fullName evidence="6">RNA polymerase subunit 6</fullName>
    </submittedName>
</protein>
<dbReference type="Pfam" id="PF01192">
    <property type="entry name" value="RNA_pol_Rpb6"/>
    <property type="match status" value="1"/>
</dbReference>
<dbReference type="SUPFAM" id="SSF63562">
    <property type="entry name" value="RPB6/omega subunit-like"/>
    <property type="match status" value="1"/>
</dbReference>
<dbReference type="InterPro" id="IPR006110">
    <property type="entry name" value="Pol_omega/Rpo6/RPB6"/>
</dbReference>
<comment type="similarity">
    <text evidence="1">Belongs to the archaeal RpoK/eukaryotic RPB6 RNA polymerase subunit family.</text>
</comment>
<accession>A0A481YU42</accession>
<comment type="subunit">
    <text evidence="5">Part of the viral DNA-directed RNA polymerase that consists of 8 polII-like subunits (RPB1, RPB2, RPB3, RPB5, RPB6, RPB7, RPB9, RPB10), a capping enzyme and a termination factor.</text>
</comment>
<dbReference type="PANTHER" id="PTHR47227">
    <property type="entry name" value="DNA-DIRECTED RNA POLYMERASE SUBUNIT K"/>
    <property type="match status" value="1"/>
</dbReference>
<proteinExistence type="inferred from homology"/>
<dbReference type="Gene3D" id="3.90.940.10">
    <property type="match status" value="1"/>
</dbReference>
<evidence type="ECO:0000256" key="3">
    <source>
        <dbReference type="ARBA" id="ARBA00023163"/>
    </source>
</evidence>
<keyword evidence="2" id="KW-0240">DNA-directed RNA polymerase</keyword>
<dbReference type="InterPro" id="IPR036161">
    <property type="entry name" value="RPB6/omega-like_sf"/>
</dbReference>
<dbReference type="PANTHER" id="PTHR47227:SF5">
    <property type="entry name" value="DNA-DIRECTED RNA POLYMERASES I, II, AND III SUBUNIT RPABC2"/>
    <property type="match status" value="1"/>
</dbReference>
<sequence length="91" mass="10638">MEIEIYEETGEEVFSLPEYLTKYEYTKVIAARGVQLAAGSLPKVNIKNNYDVLDIARRELHDRVISLVIKRKFPDGHFEVFSVKNMNIRDY</sequence>
<dbReference type="GO" id="GO:0006366">
    <property type="term" value="P:transcription by RNA polymerase II"/>
    <property type="evidence" value="ECO:0007669"/>
    <property type="project" value="TreeGrafter"/>
</dbReference>
<comment type="function">
    <text evidence="4">Component of the DNA-directed RNA polymerase (RNAP) that catalyzes the transcription in the cytoplasm of viral DNA into RNA using the four ribonucleoside triphosphates as substrates.</text>
</comment>